<dbReference type="SMART" id="SM00490">
    <property type="entry name" value="HELICc"/>
    <property type="match status" value="1"/>
</dbReference>
<dbReference type="Pfam" id="PF00270">
    <property type="entry name" value="DEAD"/>
    <property type="match status" value="1"/>
</dbReference>
<comment type="similarity">
    <text evidence="9">In the C-terminal section; belongs to the helicase family. RecG subfamily.</text>
</comment>
<dbReference type="GO" id="GO:0005524">
    <property type="term" value="F:ATP binding"/>
    <property type="evidence" value="ECO:0007669"/>
    <property type="project" value="UniProtKB-UniRule"/>
</dbReference>
<dbReference type="HAMAP" id="MF_00969">
    <property type="entry name" value="TRCF"/>
    <property type="match status" value="1"/>
</dbReference>
<comment type="caution">
    <text evidence="13">The sequence shown here is derived from an EMBL/GenBank/DDBJ whole genome shotgun (WGS) entry which is preliminary data.</text>
</comment>
<keyword evidence="7 9" id="KW-0238">DNA-binding</keyword>
<protein>
    <recommendedName>
        <fullName evidence="9">Transcription-repair-coupling factor</fullName>
        <shortName evidence="9">TRCF</shortName>
        <ecNumber evidence="9">3.6.4.-</ecNumber>
    </recommendedName>
</protein>
<keyword evidence="14" id="KW-1185">Reference proteome</keyword>
<comment type="similarity">
    <text evidence="9">In the N-terminal section; belongs to the UvrB family.</text>
</comment>
<evidence type="ECO:0000313" key="13">
    <source>
        <dbReference type="EMBL" id="PWC26613.1"/>
    </source>
</evidence>
<dbReference type="Gene3D" id="3.40.50.300">
    <property type="entry name" value="P-loop containing nucleotide triphosphate hydrolases"/>
    <property type="match status" value="2"/>
</dbReference>
<keyword evidence="1 9" id="KW-0963">Cytoplasm</keyword>
<dbReference type="Gene3D" id="2.40.10.170">
    <property type="match status" value="1"/>
</dbReference>
<dbReference type="GO" id="GO:0016787">
    <property type="term" value="F:hydrolase activity"/>
    <property type="evidence" value="ECO:0007669"/>
    <property type="project" value="UniProtKB-KW"/>
</dbReference>
<dbReference type="InterPro" id="IPR047112">
    <property type="entry name" value="RecG/Mfd"/>
</dbReference>
<evidence type="ECO:0000256" key="9">
    <source>
        <dbReference type="HAMAP-Rule" id="MF_00969"/>
    </source>
</evidence>
<dbReference type="Pfam" id="PF03461">
    <property type="entry name" value="TRCF"/>
    <property type="match status" value="1"/>
</dbReference>
<evidence type="ECO:0000256" key="8">
    <source>
        <dbReference type="ARBA" id="ARBA00023204"/>
    </source>
</evidence>
<evidence type="ECO:0000256" key="5">
    <source>
        <dbReference type="ARBA" id="ARBA00022806"/>
    </source>
</evidence>
<dbReference type="GO" id="GO:0005737">
    <property type="term" value="C:cytoplasm"/>
    <property type="evidence" value="ECO:0007669"/>
    <property type="project" value="UniProtKB-SubCell"/>
</dbReference>
<dbReference type="AlphaFoldDB" id="A0A2U1UY84"/>
<keyword evidence="3 9" id="KW-0227">DNA damage</keyword>
<dbReference type="PROSITE" id="PS51194">
    <property type="entry name" value="HELICASE_CTER"/>
    <property type="match status" value="1"/>
</dbReference>
<feature type="domain" description="Helicase C-terminal" evidence="12">
    <location>
        <begin position="793"/>
        <end position="947"/>
    </location>
</feature>
<dbReference type="Proteomes" id="UP000245048">
    <property type="component" value="Unassembled WGS sequence"/>
</dbReference>
<dbReference type="SUPFAM" id="SSF141259">
    <property type="entry name" value="CarD-like"/>
    <property type="match status" value="1"/>
</dbReference>
<dbReference type="PANTHER" id="PTHR47964">
    <property type="entry name" value="ATP-DEPENDENT DNA HELICASE HOMOLOG RECG, CHLOROPLASTIC"/>
    <property type="match status" value="1"/>
</dbReference>
<dbReference type="GO" id="GO:0006355">
    <property type="term" value="P:regulation of DNA-templated transcription"/>
    <property type="evidence" value="ECO:0007669"/>
    <property type="project" value="UniProtKB-UniRule"/>
</dbReference>
<evidence type="ECO:0000256" key="6">
    <source>
        <dbReference type="ARBA" id="ARBA00022840"/>
    </source>
</evidence>
<keyword evidence="2 9" id="KW-0547">Nucleotide-binding</keyword>
<dbReference type="GO" id="GO:0003684">
    <property type="term" value="F:damaged DNA binding"/>
    <property type="evidence" value="ECO:0007669"/>
    <property type="project" value="InterPro"/>
</dbReference>
<dbReference type="InterPro" id="IPR041471">
    <property type="entry name" value="UvrB_inter"/>
</dbReference>
<dbReference type="SMART" id="SM01058">
    <property type="entry name" value="CarD_TRCF"/>
    <property type="match status" value="1"/>
</dbReference>
<feature type="region of interest" description="Disordered" evidence="10">
    <location>
        <begin position="1127"/>
        <end position="1158"/>
    </location>
</feature>
<evidence type="ECO:0000256" key="4">
    <source>
        <dbReference type="ARBA" id="ARBA00022801"/>
    </source>
</evidence>
<dbReference type="Gene3D" id="3.40.50.11180">
    <property type="match status" value="1"/>
</dbReference>
<dbReference type="InterPro" id="IPR004576">
    <property type="entry name" value="Mfd"/>
</dbReference>
<evidence type="ECO:0000256" key="1">
    <source>
        <dbReference type="ARBA" id="ARBA00022490"/>
    </source>
</evidence>
<dbReference type="SUPFAM" id="SSF143517">
    <property type="entry name" value="TRCF domain-like"/>
    <property type="match status" value="1"/>
</dbReference>
<sequence length="1158" mass="124725">MDLHQDHLAHHDAIADALKSLPFTVAAGVPPPMELQFTHGARMTMIASEPDGRLSAWLIERATEAGAAGVVYVSRSEARAGRIALAVRALEPGLEALLLPAWDCLPYDRASPSRAVMGTRMAMLARLSRPAAGPRLLVASVEALGQYLPPVEASAGLTLRSGDPFDEDAISRRLAQLGYLFDDRVDEPGEVALHGAVLDVFPPGDGSLPCRVEYAEGRVRAMRRYDPLTQRSAEDAAELLLPPASEAVLPDDTQEEHRPGLEHALPELYERLTAPLDLLPGAALVLDPEVEALRRARETEVADAYRTRLALASASGNARRLPEPGRFFLGEAGWAAALEGRRVITLAQPDGEESDAALPAFAEADDPAEAFLDFVEERHAAGGRVALAGSEGKRGRALARQAVRRLGAAPVPLAGWLELRTAPPGTMGLLPGALEAGFMEGEVAVIAPGDVRPAPARGHGPDRATILPGSGAGLQPGNAVIHLDHGLGILRGVETVEVGGSCLDCLRLEYAGGNVQLVPLDEMDRLWRYGAEAEGLTLDRLNGEAWPRRRATVEAQIAEAAAELARLARLRDARKAPVLRPPRAPFNHFEARFPFIPTIDQADAIAAVLADLASGRPMDRLVCGDVGYGKTEVALRAAAAAALAGRQVALLAPTTVLVRQHLEGFRRRFAGMGIRVEQLSRLSTPAEARAVKAGLSDGSVRVVIGTQALASKSVRFKDLALLIVDEEQRFGASQKAALRRLGEGVHFMALTATPIPRTLQLALVGLQDLSVIATPPARRQPIRTTHVALDDAVLRQALMREHRRGGQSFVVCARIEDLPAMQERITRLLPELSLIEAHGDMPAAEADAALLRFAGGEADVLLSTNIVETGLDVPRANTMLIWRADRFGLGQLHQLRGRVGRGRNRGTIYLLTDPAEPPSPSTLKRLRTLEAFDRVGAGFTISSRDMDLRGAGDLLGESQAGHLKLIGVDLYQHLLGRALRAAQGEKVPEDWTPRLVADVPAFIPESYVEEEALRVELHARLGEILRQGNRGGPEHALEDFSGEITDRFGPLPEPVENLLSLARLRLRCRRAGVSELKVGPSAAAASFRNALPHAEPPLERKGKRLVLRRESQDVAGMLATAAELLDRVMRPGRSAPRQGAQPDKARRDKVRRDKARPD</sequence>
<keyword evidence="8 9" id="KW-0234">DNA repair</keyword>
<reference evidence="14" key="1">
    <citation type="submission" date="2017-10" db="EMBL/GenBank/DDBJ databases">
        <authorList>
            <person name="Toshchakov S.V."/>
            <person name="Goeva M.A."/>
        </authorList>
    </citation>
    <scope>NUCLEOTIDE SEQUENCE [LARGE SCALE GENOMIC DNA]</scope>
    <source>
        <strain evidence="14">JR1/69-1-13</strain>
    </source>
</reference>
<evidence type="ECO:0000259" key="12">
    <source>
        <dbReference type="PROSITE" id="PS51194"/>
    </source>
</evidence>
<evidence type="ECO:0000313" key="14">
    <source>
        <dbReference type="Proteomes" id="UP000245048"/>
    </source>
</evidence>
<evidence type="ECO:0000256" key="10">
    <source>
        <dbReference type="SAM" id="MobiDB-lite"/>
    </source>
</evidence>
<dbReference type="InterPro" id="IPR011545">
    <property type="entry name" value="DEAD/DEAH_box_helicase_dom"/>
</dbReference>
<dbReference type="Pfam" id="PF02559">
    <property type="entry name" value="CarD_TRCF_RID"/>
    <property type="match status" value="1"/>
</dbReference>
<dbReference type="EMBL" id="PDOA01000029">
    <property type="protein sequence ID" value="PWC26613.1"/>
    <property type="molecule type" value="Genomic_DNA"/>
</dbReference>
<keyword evidence="6 9" id="KW-0067">ATP-binding</keyword>
<dbReference type="InterPro" id="IPR036101">
    <property type="entry name" value="CarD-like/TRCF_RID_sf"/>
</dbReference>
<dbReference type="Gene3D" id="3.90.1150.50">
    <property type="entry name" value="Transcription-repair-coupling factor, D7 domain"/>
    <property type="match status" value="1"/>
</dbReference>
<evidence type="ECO:0000256" key="7">
    <source>
        <dbReference type="ARBA" id="ARBA00023125"/>
    </source>
</evidence>
<keyword evidence="5 13" id="KW-0347">Helicase</keyword>
<dbReference type="PROSITE" id="PS51192">
    <property type="entry name" value="HELICASE_ATP_BIND_1"/>
    <property type="match status" value="1"/>
</dbReference>
<organism evidence="13 14">
    <name type="scientific">Teichococcus aestuarii</name>
    <dbReference type="NCBI Taxonomy" id="568898"/>
    <lineage>
        <taxon>Bacteria</taxon>
        <taxon>Pseudomonadati</taxon>
        <taxon>Pseudomonadota</taxon>
        <taxon>Alphaproteobacteria</taxon>
        <taxon>Acetobacterales</taxon>
        <taxon>Roseomonadaceae</taxon>
        <taxon>Roseomonas</taxon>
    </lineage>
</organism>
<evidence type="ECO:0000259" key="11">
    <source>
        <dbReference type="PROSITE" id="PS51192"/>
    </source>
</evidence>
<dbReference type="Pfam" id="PF00271">
    <property type="entry name" value="Helicase_C"/>
    <property type="match status" value="1"/>
</dbReference>
<dbReference type="PANTHER" id="PTHR47964:SF1">
    <property type="entry name" value="ATP-DEPENDENT DNA HELICASE HOMOLOG RECG, CHLOROPLASTIC"/>
    <property type="match status" value="1"/>
</dbReference>
<proteinExistence type="inferred from homology"/>
<gene>
    <name evidence="9" type="primary">mfd</name>
    <name evidence="13" type="ORF">CR165_22255</name>
</gene>
<dbReference type="InterPro" id="IPR027417">
    <property type="entry name" value="P-loop_NTPase"/>
</dbReference>
<dbReference type="OrthoDB" id="9804325at2"/>
<dbReference type="InterPro" id="IPR005118">
    <property type="entry name" value="TRCF_C"/>
</dbReference>
<keyword evidence="4 9" id="KW-0378">Hydrolase</keyword>
<dbReference type="SMART" id="SM00982">
    <property type="entry name" value="TRCF"/>
    <property type="match status" value="1"/>
</dbReference>
<dbReference type="SMART" id="SM00487">
    <property type="entry name" value="DEXDc"/>
    <property type="match status" value="1"/>
</dbReference>
<dbReference type="InterPro" id="IPR001650">
    <property type="entry name" value="Helicase_C-like"/>
</dbReference>
<dbReference type="EC" id="3.6.4.-" evidence="9"/>
<dbReference type="InterPro" id="IPR003711">
    <property type="entry name" value="CarD-like/TRCF_RID"/>
</dbReference>
<dbReference type="SUPFAM" id="SSF52540">
    <property type="entry name" value="P-loop containing nucleoside triphosphate hydrolases"/>
    <property type="match status" value="3"/>
</dbReference>
<dbReference type="InterPro" id="IPR037235">
    <property type="entry name" value="TRCF-like_C_D7"/>
</dbReference>
<evidence type="ECO:0000256" key="2">
    <source>
        <dbReference type="ARBA" id="ARBA00022741"/>
    </source>
</evidence>
<name>A0A2U1UY84_9PROT</name>
<dbReference type="Pfam" id="PF17757">
    <property type="entry name" value="UvrB_inter"/>
    <property type="match status" value="1"/>
</dbReference>
<feature type="compositionally biased region" description="Basic residues" evidence="10">
    <location>
        <begin position="1147"/>
        <end position="1158"/>
    </location>
</feature>
<accession>A0A2U1UY84</accession>
<dbReference type="GO" id="GO:0000716">
    <property type="term" value="P:transcription-coupled nucleotide-excision repair, DNA damage recognition"/>
    <property type="evidence" value="ECO:0007669"/>
    <property type="project" value="UniProtKB-UniRule"/>
</dbReference>
<feature type="domain" description="Helicase ATP-binding" evidence="11">
    <location>
        <begin position="611"/>
        <end position="772"/>
    </location>
</feature>
<evidence type="ECO:0000256" key="3">
    <source>
        <dbReference type="ARBA" id="ARBA00022763"/>
    </source>
</evidence>
<comment type="function">
    <text evidence="9">Couples transcription and DNA repair by recognizing RNA polymerase (RNAP) stalled at DNA lesions. Mediates ATP-dependent release of RNAP and its truncated transcript from the DNA, and recruitment of nucleotide excision repair machinery to the damaged site.</text>
</comment>
<dbReference type="InterPro" id="IPR014001">
    <property type="entry name" value="Helicase_ATP-bd"/>
</dbReference>
<dbReference type="GO" id="GO:0003678">
    <property type="term" value="F:DNA helicase activity"/>
    <property type="evidence" value="ECO:0007669"/>
    <property type="project" value="TreeGrafter"/>
</dbReference>
<comment type="subcellular location">
    <subcellularLocation>
        <location evidence="9">Cytoplasm</location>
    </subcellularLocation>
</comment>